<evidence type="ECO:0000256" key="1">
    <source>
        <dbReference type="ARBA" id="ARBA00004141"/>
    </source>
</evidence>
<organism evidence="7 8">
    <name type="scientific">Nematostella vectensis</name>
    <name type="common">Starlet sea anemone</name>
    <dbReference type="NCBI Taxonomy" id="45351"/>
    <lineage>
        <taxon>Eukaryota</taxon>
        <taxon>Metazoa</taxon>
        <taxon>Cnidaria</taxon>
        <taxon>Anthozoa</taxon>
        <taxon>Hexacorallia</taxon>
        <taxon>Actiniaria</taxon>
        <taxon>Edwardsiidae</taxon>
        <taxon>Nematostella</taxon>
    </lineage>
</organism>
<protein>
    <recommendedName>
        <fullName evidence="9">Transmembrane protein 170A</fullName>
    </recommendedName>
</protein>
<evidence type="ECO:0000256" key="6">
    <source>
        <dbReference type="SAM" id="Phobius"/>
    </source>
</evidence>
<dbReference type="Proteomes" id="UP000001593">
    <property type="component" value="Unassembled WGS sequence"/>
</dbReference>
<name>A7RHE9_NEMVE</name>
<gene>
    <name evidence="7" type="ORF">NEMVEDRAFT_v1g81610</name>
</gene>
<feature type="transmembrane region" description="Helical" evidence="6">
    <location>
        <begin position="69"/>
        <end position="92"/>
    </location>
</feature>
<sequence length="99" mass="10950">MWYQVFLWCLAGSVFIHCIAAFVACASLRKHSRGRFLPLIILFVGFLYPVSGGAITSACIAAVYKTANFTMPVYVAFLWGAGQSFISFLLSYSRILPTL</sequence>
<evidence type="ECO:0000256" key="5">
    <source>
        <dbReference type="ARBA" id="ARBA00023136"/>
    </source>
</evidence>
<accession>A7RHE9</accession>
<dbReference type="OrthoDB" id="13807at2759"/>
<keyword evidence="5 6" id="KW-0472">Membrane</keyword>
<dbReference type="FunCoup" id="A7RHE9">
    <property type="interactions" value="265"/>
</dbReference>
<keyword evidence="8" id="KW-1185">Reference proteome</keyword>
<dbReference type="AlphaFoldDB" id="A7RHE9"/>
<evidence type="ECO:0000313" key="7">
    <source>
        <dbReference type="EMBL" id="EDO49215.1"/>
    </source>
</evidence>
<dbReference type="PhylomeDB" id="A7RHE9"/>
<dbReference type="InterPro" id="IPR019334">
    <property type="entry name" value="TMEM170A/B/YPR153W-like"/>
</dbReference>
<dbReference type="EMBL" id="DS469510">
    <property type="protein sequence ID" value="EDO49215.1"/>
    <property type="molecule type" value="Genomic_DNA"/>
</dbReference>
<dbReference type="eggNOG" id="KOG4349">
    <property type="taxonomic scope" value="Eukaryota"/>
</dbReference>
<feature type="transmembrane region" description="Helical" evidence="6">
    <location>
        <begin position="6"/>
        <end position="28"/>
    </location>
</feature>
<dbReference type="Pfam" id="PF10190">
    <property type="entry name" value="Tmemb_170"/>
    <property type="match status" value="1"/>
</dbReference>
<comment type="similarity">
    <text evidence="2">Belongs to the TMEM170 family.</text>
</comment>
<dbReference type="InParanoid" id="A7RHE9"/>
<evidence type="ECO:0000256" key="4">
    <source>
        <dbReference type="ARBA" id="ARBA00022989"/>
    </source>
</evidence>
<dbReference type="PANTHER" id="PTHR22779:SF6">
    <property type="entry name" value="SD17342P"/>
    <property type="match status" value="1"/>
</dbReference>
<keyword evidence="3 6" id="KW-0812">Transmembrane</keyword>
<keyword evidence="4 6" id="KW-1133">Transmembrane helix</keyword>
<proteinExistence type="inferred from homology"/>
<dbReference type="OMA" id="VEMWYHI"/>
<dbReference type="HOGENOM" id="CLU_149050_1_0_1"/>
<evidence type="ECO:0000313" key="8">
    <source>
        <dbReference type="Proteomes" id="UP000001593"/>
    </source>
</evidence>
<evidence type="ECO:0000256" key="2">
    <source>
        <dbReference type="ARBA" id="ARBA00006325"/>
    </source>
</evidence>
<comment type="subcellular location">
    <subcellularLocation>
        <location evidence="1">Membrane</location>
        <topology evidence="1">Multi-pass membrane protein</topology>
    </subcellularLocation>
</comment>
<dbReference type="PANTHER" id="PTHR22779">
    <property type="entry name" value="SD17342P"/>
    <property type="match status" value="1"/>
</dbReference>
<dbReference type="KEGG" id="nve:5521499"/>
<reference evidence="7 8" key="1">
    <citation type="journal article" date="2007" name="Science">
        <title>Sea anemone genome reveals ancestral eumetazoan gene repertoire and genomic organization.</title>
        <authorList>
            <person name="Putnam N.H."/>
            <person name="Srivastava M."/>
            <person name="Hellsten U."/>
            <person name="Dirks B."/>
            <person name="Chapman J."/>
            <person name="Salamov A."/>
            <person name="Terry A."/>
            <person name="Shapiro H."/>
            <person name="Lindquist E."/>
            <person name="Kapitonov V.V."/>
            <person name="Jurka J."/>
            <person name="Genikhovich G."/>
            <person name="Grigoriev I.V."/>
            <person name="Lucas S.M."/>
            <person name="Steele R.E."/>
            <person name="Finnerty J.R."/>
            <person name="Technau U."/>
            <person name="Martindale M.Q."/>
            <person name="Rokhsar D.S."/>
        </authorList>
    </citation>
    <scope>NUCLEOTIDE SEQUENCE [LARGE SCALE GENOMIC DNA]</scope>
    <source>
        <strain evidence="8">CH2 X CH6</strain>
    </source>
</reference>
<dbReference type="GO" id="GO:0016020">
    <property type="term" value="C:membrane"/>
    <property type="evidence" value="ECO:0007669"/>
    <property type="project" value="UniProtKB-SubCell"/>
</dbReference>
<feature type="transmembrane region" description="Helical" evidence="6">
    <location>
        <begin position="40"/>
        <end position="63"/>
    </location>
</feature>
<evidence type="ECO:0008006" key="9">
    <source>
        <dbReference type="Google" id="ProtNLM"/>
    </source>
</evidence>
<evidence type="ECO:0000256" key="3">
    <source>
        <dbReference type="ARBA" id="ARBA00022692"/>
    </source>
</evidence>